<dbReference type="InterPro" id="IPR022791">
    <property type="entry name" value="L-PG_synthase/AglD"/>
</dbReference>
<keyword evidence="3 6" id="KW-0812">Transmembrane</keyword>
<gene>
    <name evidence="7" type="ORF">GCM10010985_30840</name>
</gene>
<organism evidence="7 8">
    <name type="scientific">Caballeronia grimmiae</name>
    <dbReference type="NCBI Taxonomy" id="1071679"/>
    <lineage>
        <taxon>Bacteria</taxon>
        <taxon>Pseudomonadati</taxon>
        <taxon>Pseudomonadota</taxon>
        <taxon>Betaproteobacteria</taxon>
        <taxon>Burkholderiales</taxon>
        <taxon>Burkholderiaceae</taxon>
        <taxon>Caballeronia</taxon>
    </lineage>
</organism>
<feature type="transmembrane region" description="Helical" evidence="6">
    <location>
        <begin position="116"/>
        <end position="142"/>
    </location>
</feature>
<evidence type="ECO:0000256" key="5">
    <source>
        <dbReference type="ARBA" id="ARBA00023136"/>
    </source>
</evidence>
<comment type="subcellular location">
    <subcellularLocation>
        <location evidence="1">Cell membrane</location>
        <topology evidence="1">Multi-pass membrane protein</topology>
    </subcellularLocation>
</comment>
<evidence type="ECO:0000256" key="4">
    <source>
        <dbReference type="ARBA" id="ARBA00022989"/>
    </source>
</evidence>
<name>A0ABQ1RNU9_9BURK</name>
<evidence type="ECO:0000256" key="6">
    <source>
        <dbReference type="SAM" id="Phobius"/>
    </source>
</evidence>
<keyword evidence="4 6" id="KW-1133">Transmembrane helix</keyword>
<evidence type="ECO:0008006" key="9">
    <source>
        <dbReference type="Google" id="ProtNLM"/>
    </source>
</evidence>
<feature type="transmembrane region" description="Helical" evidence="6">
    <location>
        <begin position="60"/>
        <end position="82"/>
    </location>
</feature>
<evidence type="ECO:0000256" key="1">
    <source>
        <dbReference type="ARBA" id="ARBA00004651"/>
    </source>
</evidence>
<evidence type="ECO:0000256" key="2">
    <source>
        <dbReference type="ARBA" id="ARBA00022475"/>
    </source>
</evidence>
<proteinExistence type="predicted"/>
<dbReference type="Proteomes" id="UP000597138">
    <property type="component" value="Unassembled WGS sequence"/>
</dbReference>
<dbReference type="NCBIfam" id="TIGR03476">
    <property type="entry name" value="HpnL"/>
    <property type="match status" value="1"/>
</dbReference>
<keyword evidence="5 6" id="KW-0472">Membrane</keyword>
<dbReference type="RefSeq" id="WP_229753935.1">
    <property type="nucleotide sequence ID" value="NZ_BMEG01000004.1"/>
</dbReference>
<dbReference type="EMBL" id="BMEG01000004">
    <property type="protein sequence ID" value="GGD74225.1"/>
    <property type="molecule type" value="Genomic_DNA"/>
</dbReference>
<accession>A0ABQ1RNU9</accession>
<evidence type="ECO:0000313" key="7">
    <source>
        <dbReference type="EMBL" id="GGD74225.1"/>
    </source>
</evidence>
<evidence type="ECO:0000256" key="3">
    <source>
        <dbReference type="ARBA" id="ARBA00022692"/>
    </source>
</evidence>
<feature type="transmembrane region" description="Helical" evidence="6">
    <location>
        <begin position="154"/>
        <end position="172"/>
    </location>
</feature>
<keyword evidence="8" id="KW-1185">Reference proteome</keyword>
<keyword evidence="2" id="KW-1003">Cell membrane</keyword>
<reference evidence="8" key="1">
    <citation type="journal article" date="2019" name="Int. J. Syst. Evol. Microbiol.">
        <title>The Global Catalogue of Microorganisms (GCM) 10K type strain sequencing project: providing services to taxonomists for standard genome sequencing and annotation.</title>
        <authorList>
            <consortium name="The Broad Institute Genomics Platform"/>
            <consortium name="The Broad Institute Genome Sequencing Center for Infectious Disease"/>
            <person name="Wu L."/>
            <person name="Ma J."/>
        </authorList>
    </citation>
    <scope>NUCLEOTIDE SEQUENCE [LARGE SCALE GENOMIC DNA]</scope>
    <source>
        <strain evidence="8">CGMCC 1.11013</strain>
    </source>
</reference>
<dbReference type="Pfam" id="PF03706">
    <property type="entry name" value="LPG_synthase_TM"/>
    <property type="match status" value="1"/>
</dbReference>
<comment type="caution">
    <text evidence="7">The sequence shown here is derived from an EMBL/GenBank/DDBJ whole genome shotgun (WGS) entry which is preliminary data.</text>
</comment>
<evidence type="ECO:0000313" key="8">
    <source>
        <dbReference type="Proteomes" id="UP000597138"/>
    </source>
</evidence>
<sequence length="338" mass="35908">MKRTHPLTAAWTLMIALLAAIAVGFALRDSLGPATARVADAGLPLLALVPFRALPLALDAAGWWILLGRAPPFVFIWWIAAVRDGVSRLLPVASIGGEAVGVRVACWKVHELPAVIASVIVEVLITLAMQAIFATISIAVLARSAALGRAAWPLAAASATTIVAVAASYVWLRHGAPFLTLIRVTRRVLGRCHSLLIAVPTRQLDDALRAQTHAPRRWLAALIAQLTGQVVGAFENQFALWAIGVPITFSNALAIEAVAQIARHVAFFVPLGVGVQDAAIVLTSQIAGLSTEAALSLALIKRMREVLSGGLGIGSWLLVETARGSHLWDAERDKRQLH</sequence>
<protein>
    <recommendedName>
        <fullName evidence="9">Flippase-like domain-containing protein</fullName>
    </recommendedName>
</protein>